<proteinExistence type="predicted"/>
<organism evidence="7">
    <name type="scientific">Vibrio parahaemolyticus</name>
    <dbReference type="NCBI Taxonomy" id="670"/>
    <lineage>
        <taxon>Bacteria</taxon>
        <taxon>Pseudomonadati</taxon>
        <taxon>Pseudomonadota</taxon>
        <taxon>Gammaproteobacteria</taxon>
        <taxon>Vibrionales</taxon>
        <taxon>Vibrionaceae</taxon>
        <taxon>Vibrio</taxon>
    </lineage>
</organism>
<evidence type="ECO:0000256" key="5">
    <source>
        <dbReference type="ARBA" id="ARBA00023136"/>
    </source>
</evidence>
<keyword evidence="4 6" id="KW-1133">Transmembrane helix</keyword>
<dbReference type="EMBL" id="CP023248">
    <property type="protein sequence ID" value="ASZ53405.1"/>
    <property type="molecule type" value="Genomic_DNA"/>
</dbReference>
<feature type="transmembrane region" description="Helical" evidence="6">
    <location>
        <begin position="150"/>
        <end position="169"/>
    </location>
</feature>
<keyword evidence="9" id="KW-1185">Reference proteome</keyword>
<evidence type="ECO:0000256" key="4">
    <source>
        <dbReference type="ARBA" id="ARBA00022989"/>
    </source>
</evidence>
<evidence type="ECO:0000256" key="2">
    <source>
        <dbReference type="ARBA" id="ARBA00022475"/>
    </source>
</evidence>
<reference evidence="8 9" key="1">
    <citation type="submission" date="2015-08" db="EMBL/GenBank/DDBJ databases">
        <title>Draft Genome Sequences of Vibrio parahaemolyticus Strains.</title>
        <authorList>
            <person name="Gonzalez-Escalona N."/>
            <person name="DePaola A."/>
        </authorList>
    </citation>
    <scope>NUCLEOTIDE SEQUENCE [LARGE SCALE GENOMIC DNA]</scope>
    <source>
        <strain evidence="8 9">CFSAN001621</strain>
    </source>
</reference>
<feature type="transmembrane region" description="Helical" evidence="6">
    <location>
        <begin position="273"/>
        <end position="298"/>
    </location>
</feature>
<feature type="transmembrane region" description="Helical" evidence="6">
    <location>
        <begin position="81"/>
        <end position="98"/>
    </location>
</feature>
<feature type="transmembrane region" description="Helical" evidence="6">
    <location>
        <begin position="12"/>
        <end position="29"/>
    </location>
</feature>
<dbReference type="GO" id="GO:0005886">
    <property type="term" value="C:plasma membrane"/>
    <property type="evidence" value="ECO:0007669"/>
    <property type="project" value="UniProtKB-SubCell"/>
</dbReference>
<dbReference type="EMBL" id="LHQV01000010">
    <property type="protein sequence ID" value="OQK01632.1"/>
    <property type="molecule type" value="Genomic_DNA"/>
</dbReference>
<keyword evidence="5 6" id="KW-0472">Membrane</keyword>
<feature type="transmembrane region" description="Helical" evidence="6">
    <location>
        <begin position="228"/>
        <end position="253"/>
    </location>
</feature>
<protein>
    <submittedName>
        <fullName evidence="7">Lysylphosphatidylglycerol synthetase family protein</fullName>
    </submittedName>
</protein>
<keyword evidence="2" id="KW-1003">Cell membrane</keyword>
<gene>
    <name evidence="8" type="ORF">AKG60_06910</name>
    <name evidence="7" type="ORF">YA91_23955</name>
</gene>
<comment type="subcellular location">
    <subcellularLocation>
        <location evidence="1">Cell membrane</location>
        <topology evidence="1">Multi-pass membrane protein</topology>
    </subcellularLocation>
</comment>
<evidence type="ECO:0000256" key="3">
    <source>
        <dbReference type="ARBA" id="ARBA00022692"/>
    </source>
</evidence>
<evidence type="ECO:0000256" key="1">
    <source>
        <dbReference type="ARBA" id="ARBA00004651"/>
    </source>
</evidence>
<dbReference type="PANTHER" id="PTHR39087">
    <property type="entry name" value="UPF0104 MEMBRANE PROTEIN MJ1595"/>
    <property type="match status" value="1"/>
</dbReference>
<keyword evidence="3 6" id="KW-0812">Transmembrane</keyword>
<accession>A0A249W9E8</accession>
<sequence>MQSKPIIHLLKKIYLILAIIFVGIASYKTLNEPTTMTLIKFNKMEKIDIAFILFMLSSSYITRATRWLFFIQQHPQESKSTLFHFAVYLSGFAFTTTPGKSGELARSIYLTPIGVPFNYTFACFISERSLDLAVVGLISSIVFYQLDFHFIWTTLLVLPLIFLVVIFLTKKLTIKKITLFPYHVLIYILQLFDSKKAPWPVLLSFVAWISQGLILVKFSNSLNIELSTITLISIYCSGLIIGAISLIPAGIGATELGIVFLLTSFGVNNQDAFAISVASRATTLLPALTLGLLCSIILTTKNKKLCNNV</sequence>
<dbReference type="InterPro" id="IPR022791">
    <property type="entry name" value="L-PG_synthase/AglD"/>
</dbReference>
<dbReference type="Proteomes" id="UP000191946">
    <property type="component" value="Unassembled WGS sequence"/>
</dbReference>
<feature type="transmembrane region" description="Helical" evidence="6">
    <location>
        <begin position="49"/>
        <end position="69"/>
    </location>
</feature>
<dbReference type="AlphaFoldDB" id="A0A249W9E8"/>
<reference evidence="7" key="2">
    <citation type="submission" date="2017-09" db="EMBL/GenBank/DDBJ databases">
        <authorList>
            <person name="Ehlers B."/>
            <person name="Leendertz F.H."/>
        </authorList>
    </citation>
    <scope>NUCLEOTIDE SEQUENCE</scope>
    <source>
        <strain evidence="7">MAVP-26</strain>
    </source>
</reference>
<dbReference type="PANTHER" id="PTHR39087:SF2">
    <property type="entry name" value="UPF0104 MEMBRANE PROTEIN MJ1595"/>
    <property type="match status" value="1"/>
</dbReference>
<name>A0A249W9E8_VIBPH</name>
<evidence type="ECO:0000313" key="8">
    <source>
        <dbReference type="EMBL" id="OQK01632.1"/>
    </source>
</evidence>
<dbReference type="Pfam" id="PF03706">
    <property type="entry name" value="LPG_synthase_TM"/>
    <property type="match status" value="1"/>
</dbReference>
<evidence type="ECO:0000256" key="6">
    <source>
        <dbReference type="SAM" id="Phobius"/>
    </source>
</evidence>
<dbReference type="RefSeq" id="WP_005496839.1">
    <property type="nucleotide sequence ID" value="NZ_CP023248.2"/>
</dbReference>
<evidence type="ECO:0000313" key="7">
    <source>
        <dbReference type="EMBL" id="ASZ53405.1"/>
    </source>
</evidence>
<evidence type="ECO:0000313" key="9">
    <source>
        <dbReference type="Proteomes" id="UP000191946"/>
    </source>
</evidence>